<protein>
    <submittedName>
        <fullName evidence="2">Transcriptional regulator, ArsR family</fullName>
    </submittedName>
</protein>
<dbReference type="EMBL" id="ABOX02000006">
    <property type="protein sequence ID" value="EEF62128.1"/>
    <property type="molecule type" value="Genomic_DNA"/>
</dbReference>
<proteinExistence type="predicted"/>
<dbReference type="PRINTS" id="PR00778">
    <property type="entry name" value="HTHARSR"/>
</dbReference>
<dbReference type="InterPro" id="IPR011991">
    <property type="entry name" value="ArsR-like_HTH"/>
</dbReference>
<dbReference type="STRING" id="320771.Cflav_PD6403"/>
<dbReference type="InterPro" id="IPR036388">
    <property type="entry name" value="WH-like_DNA-bd_sf"/>
</dbReference>
<dbReference type="GO" id="GO:0003700">
    <property type="term" value="F:DNA-binding transcription factor activity"/>
    <property type="evidence" value="ECO:0007669"/>
    <property type="project" value="InterPro"/>
</dbReference>
<dbReference type="Proteomes" id="UP000003688">
    <property type="component" value="Unassembled WGS sequence"/>
</dbReference>
<dbReference type="CDD" id="cd00090">
    <property type="entry name" value="HTH_ARSR"/>
    <property type="match status" value="1"/>
</dbReference>
<reference evidence="2 3" key="1">
    <citation type="journal article" date="2011" name="J. Bacteriol.">
        <title>Genome sequence of 'Pedosphaera parvula' Ellin514, an aerobic Verrucomicrobial isolate from pasture soil.</title>
        <authorList>
            <person name="Kant R."/>
            <person name="van Passel M.W."/>
            <person name="Sangwan P."/>
            <person name="Palva A."/>
            <person name="Lucas S."/>
            <person name="Copeland A."/>
            <person name="Lapidus A."/>
            <person name="Glavina Del Rio T."/>
            <person name="Dalin E."/>
            <person name="Tice H."/>
            <person name="Bruce D."/>
            <person name="Goodwin L."/>
            <person name="Pitluck S."/>
            <person name="Chertkov O."/>
            <person name="Larimer F.W."/>
            <person name="Land M.L."/>
            <person name="Hauser L."/>
            <person name="Brettin T.S."/>
            <person name="Detter J.C."/>
            <person name="Han S."/>
            <person name="de Vos W.M."/>
            <person name="Janssen P.H."/>
            <person name="Smidt H."/>
        </authorList>
    </citation>
    <scope>NUCLEOTIDE SEQUENCE [LARGE SCALE GENOMIC DNA]</scope>
    <source>
        <strain evidence="2 3">Ellin514</strain>
    </source>
</reference>
<evidence type="ECO:0000259" key="1">
    <source>
        <dbReference type="PROSITE" id="PS50987"/>
    </source>
</evidence>
<dbReference type="AlphaFoldDB" id="B9XDI2"/>
<dbReference type="InterPro" id="IPR001845">
    <property type="entry name" value="HTH_ArsR_DNA-bd_dom"/>
</dbReference>
<keyword evidence="3" id="KW-1185">Reference proteome</keyword>
<dbReference type="SUPFAM" id="SSF46785">
    <property type="entry name" value="Winged helix' DNA-binding domain"/>
    <property type="match status" value="1"/>
</dbReference>
<dbReference type="Gene3D" id="1.10.10.10">
    <property type="entry name" value="Winged helix-like DNA-binding domain superfamily/Winged helix DNA-binding domain"/>
    <property type="match status" value="1"/>
</dbReference>
<evidence type="ECO:0000313" key="3">
    <source>
        <dbReference type="Proteomes" id="UP000003688"/>
    </source>
</evidence>
<name>B9XDI2_PEDPL</name>
<dbReference type="PROSITE" id="PS50987">
    <property type="entry name" value="HTH_ARSR_2"/>
    <property type="match status" value="1"/>
</dbReference>
<accession>B9XDI2</accession>
<evidence type="ECO:0000313" key="2">
    <source>
        <dbReference type="EMBL" id="EEF62128.1"/>
    </source>
</evidence>
<organism evidence="2 3">
    <name type="scientific">Pedosphaera parvula (strain Ellin514)</name>
    <dbReference type="NCBI Taxonomy" id="320771"/>
    <lineage>
        <taxon>Bacteria</taxon>
        <taxon>Pseudomonadati</taxon>
        <taxon>Verrucomicrobiota</taxon>
        <taxon>Pedosphaerae</taxon>
        <taxon>Pedosphaerales</taxon>
        <taxon>Pedosphaeraceae</taxon>
        <taxon>Pedosphaera</taxon>
    </lineage>
</organism>
<comment type="caution">
    <text evidence="2">The sequence shown here is derived from an EMBL/GenBank/DDBJ whole genome shotgun (WGS) entry which is preliminary data.</text>
</comment>
<dbReference type="SMART" id="SM00418">
    <property type="entry name" value="HTH_ARSR"/>
    <property type="match status" value="1"/>
</dbReference>
<feature type="domain" description="HTH arsR-type" evidence="1">
    <location>
        <begin position="8"/>
        <end position="105"/>
    </location>
</feature>
<dbReference type="Pfam" id="PF01022">
    <property type="entry name" value="HTH_5"/>
    <property type="match status" value="1"/>
</dbReference>
<dbReference type="InterPro" id="IPR036390">
    <property type="entry name" value="WH_DNA-bd_sf"/>
</dbReference>
<dbReference type="RefSeq" id="WP_007413880.1">
    <property type="nucleotide sequence ID" value="NZ_ABOX02000006.1"/>
</dbReference>
<sequence length="115" mass="12976">MRIQLPKFPSVDELELTSVLYALSDPIRLDIVRQLAQVESLSCGCFKIDMPKSSLSHHFRILRASGVVATQRKGTTLFNELRRADLEQRFPGLLRAVLGESDLQKNENGRGKPKK</sequence>
<gene>
    <name evidence="2" type="ORF">Cflav_PD6403</name>
</gene>